<evidence type="ECO:0000256" key="5">
    <source>
        <dbReference type="ARBA" id="ARBA00023136"/>
    </source>
</evidence>
<dbReference type="Pfam" id="PF00753">
    <property type="entry name" value="Lactamase_B"/>
    <property type="match status" value="1"/>
</dbReference>
<dbReference type="RefSeq" id="WP_073288565.1">
    <property type="nucleotide sequence ID" value="NZ_FRCP01000013.1"/>
</dbReference>
<dbReference type="InterPro" id="IPR035681">
    <property type="entry name" value="ComA-like_MBL"/>
</dbReference>
<protein>
    <submittedName>
        <fullName evidence="9">ComEC/Rec2-related protein</fullName>
    </submittedName>
</protein>
<dbReference type="GO" id="GO:0005886">
    <property type="term" value="C:plasma membrane"/>
    <property type="evidence" value="ECO:0007669"/>
    <property type="project" value="UniProtKB-SubCell"/>
</dbReference>
<name>A0A1M7KEK7_9FIRM</name>
<proteinExistence type="predicted"/>
<dbReference type="OrthoDB" id="9761531at2"/>
<dbReference type="Gene3D" id="3.60.15.10">
    <property type="entry name" value="Ribonuclease Z/Hydroxyacylglutathione hydrolase-like"/>
    <property type="match status" value="1"/>
</dbReference>
<dbReference type="EMBL" id="FRCP01000013">
    <property type="protein sequence ID" value="SHM63731.1"/>
    <property type="molecule type" value="Genomic_DNA"/>
</dbReference>
<feature type="transmembrane region" description="Helical" evidence="7">
    <location>
        <begin position="12"/>
        <end position="43"/>
    </location>
</feature>
<feature type="region of interest" description="Disordered" evidence="6">
    <location>
        <begin position="425"/>
        <end position="458"/>
    </location>
</feature>
<evidence type="ECO:0000256" key="4">
    <source>
        <dbReference type="ARBA" id="ARBA00022989"/>
    </source>
</evidence>
<feature type="transmembrane region" description="Helical" evidence="7">
    <location>
        <begin position="107"/>
        <end position="131"/>
    </location>
</feature>
<keyword evidence="3 7" id="KW-0812">Transmembrane</keyword>
<dbReference type="Proteomes" id="UP000184038">
    <property type="component" value="Unassembled WGS sequence"/>
</dbReference>
<evidence type="ECO:0000313" key="10">
    <source>
        <dbReference type="Proteomes" id="UP000184038"/>
    </source>
</evidence>
<dbReference type="AlphaFoldDB" id="A0A1M7KEK7"/>
<dbReference type="NCBIfam" id="TIGR00360">
    <property type="entry name" value="ComEC_N-term"/>
    <property type="match status" value="1"/>
</dbReference>
<feature type="compositionally biased region" description="Basic and acidic residues" evidence="6">
    <location>
        <begin position="425"/>
        <end position="437"/>
    </location>
</feature>
<gene>
    <name evidence="9" type="ORF">SAMN02746066_02711</name>
</gene>
<evidence type="ECO:0000259" key="8">
    <source>
        <dbReference type="SMART" id="SM00849"/>
    </source>
</evidence>
<dbReference type="InterPro" id="IPR036866">
    <property type="entry name" value="RibonucZ/Hydroxyglut_hydro"/>
</dbReference>
<organism evidence="9 10">
    <name type="scientific">Anaerosporobacter mobilis DSM 15930</name>
    <dbReference type="NCBI Taxonomy" id="1120996"/>
    <lineage>
        <taxon>Bacteria</taxon>
        <taxon>Bacillati</taxon>
        <taxon>Bacillota</taxon>
        <taxon>Clostridia</taxon>
        <taxon>Lachnospirales</taxon>
        <taxon>Lachnospiraceae</taxon>
        <taxon>Anaerosporobacter</taxon>
    </lineage>
</organism>
<dbReference type="Pfam" id="PF13567">
    <property type="entry name" value="DUF4131"/>
    <property type="match status" value="1"/>
</dbReference>
<reference evidence="9 10" key="1">
    <citation type="submission" date="2016-11" db="EMBL/GenBank/DDBJ databases">
        <authorList>
            <person name="Jaros S."/>
            <person name="Januszkiewicz K."/>
            <person name="Wedrychowicz H."/>
        </authorList>
    </citation>
    <scope>NUCLEOTIDE SEQUENCE [LARGE SCALE GENOMIC DNA]</scope>
    <source>
        <strain evidence="9 10">DSM 15930</strain>
    </source>
</reference>
<comment type="subcellular location">
    <subcellularLocation>
        <location evidence="1">Cell membrane</location>
        <topology evidence="1">Multi-pass membrane protein</topology>
    </subcellularLocation>
</comment>
<feature type="transmembrane region" description="Helical" evidence="7">
    <location>
        <begin position="393"/>
        <end position="412"/>
    </location>
</feature>
<dbReference type="InterPro" id="IPR001279">
    <property type="entry name" value="Metallo-B-lactamas"/>
</dbReference>
<feature type="transmembrane region" description="Helical" evidence="7">
    <location>
        <begin position="578"/>
        <end position="602"/>
    </location>
</feature>
<sequence>MIKRPLLWIALSYILGCLLYSLSWIIVGGILFFLIISLCILYYRCSIGESNPKENNSITKDFKTINCISNNILDKKRELESNNFSKKVFQLVSKSIRKRRINKEDRFILLLPIIILIGYGRMSAIIAPTAFDAYCERKCDASVEGKIVRITEKEKSTSYYLDKVILYPNPDIQIQVKQKIIVYGEKNSKFRVGNTVSCTGTVSQIMRATNEGQFNSYAYYMSEDIRYQMFAETMERTGDSYSWYQVALSSLRDKISKVYKHILPSEEAGVMQAMFLGEKQALDTNIKNLYQRNGISHILSISGLHISFLGLFLYKLLKKMGCPIYLNAGIVSIVVFSYGQMTDFSVSTNRAVVMLLVSLFAIVIGRTYDMLSAISVSSCIILLQNPMQLYNTGFQLSFLAVCVLAVFGEIYGKLKAEDKNENIQEYEKERRDKERHGKEKHVKEKHAKEKHYKEKQDKSQGKLHIEQIFLEKLLELIKHIRKVVKQKNFINNAQNNNIQNNGTQNDVFQNKEYISKNLQQKLDELLLSLDEWLYKKYKLRESSRGKALQSSMVISAIAAPILASTFCEIPIYSMILNLFVIPLTSVLMTLGVVAGLIGLWWIDLAKILGYGITFILKLYEMLCEIFSNLPFHLVLTGKPSIVQIVLYYVVVVGIIQLAIITKRKKMIYIIAFLWILLIRIPSTNLTMTMLDISQGDSIYIKTPKGVSILVDGGSSDVKAIGQYRIEPFLKAQGVRTIDYVVLTHMDADHINGVMELMERMPDAVGIGGRKREQTRLSSLNSLAFYDGQVGIQNLILSDTSLVDETYKKIEELAVRKGITLHYFGRGDTITEGELTLTCLHPYAEYNTDSKNDTSIVLELTYRNFDALLLGDLESGGESELIKLAKEELLAGDNQNSNQTSEEEMTKGQLTVNKRRYDIIKIAHHGSKYSTSDEFLEYYGARIAWISSGYGNRYGHPHKELLDRLKENHIPYRWTVNEGAITIRTDGERMWE</sequence>
<keyword evidence="2" id="KW-1003">Cell membrane</keyword>
<dbReference type="Pfam" id="PF03772">
    <property type="entry name" value="Competence"/>
    <property type="match status" value="2"/>
</dbReference>
<dbReference type="PANTHER" id="PTHR30619">
    <property type="entry name" value="DNA INTERNALIZATION/COMPETENCE PROTEIN COMEC/REC2"/>
    <property type="match status" value="1"/>
</dbReference>
<evidence type="ECO:0000256" key="7">
    <source>
        <dbReference type="SAM" id="Phobius"/>
    </source>
</evidence>
<feature type="transmembrane region" description="Helical" evidence="7">
    <location>
        <begin position="614"/>
        <end position="635"/>
    </location>
</feature>
<dbReference type="SMART" id="SM00849">
    <property type="entry name" value="Lactamase_B"/>
    <property type="match status" value="1"/>
</dbReference>
<dbReference type="CDD" id="cd07731">
    <property type="entry name" value="ComA-like_MBL-fold"/>
    <property type="match status" value="1"/>
</dbReference>
<feature type="compositionally biased region" description="Basic residues" evidence="6">
    <location>
        <begin position="438"/>
        <end position="450"/>
    </location>
</feature>
<feature type="transmembrane region" description="Helical" evidence="7">
    <location>
        <begin position="552"/>
        <end position="572"/>
    </location>
</feature>
<dbReference type="InterPro" id="IPR004477">
    <property type="entry name" value="ComEC_N"/>
</dbReference>
<feature type="transmembrane region" description="Helical" evidence="7">
    <location>
        <begin position="347"/>
        <end position="364"/>
    </location>
</feature>
<evidence type="ECO:0000256" key="6">
    <source>
        <dbReference type="SAM" id="MobiDB-lite"/>
    </source>
</evidence>
<keyword evidence="5 7" id="KW-0472">Membrane</keyword>
<keyword evidence="4 7" id="KW-1133">Transmembrane helix</keyword>
<accession>A0A1M7KEK7</accession>
<feature type="domain" description="Metallo-beta-lactamase" evidence="8">
    <location>
        <begin position="694"/>
        <end position="923"/>
    </location>
</feature>
<feature type="transmembrane region" description="Helical" evidence="7">
    <location>
        <begin position="641"/>
        <end position="660"/>
    </location>
</feature>
<dbReference type="InterPro" id="IPR025405">
    <property type="entry name" value="DUF4131"/>
</dbReference>
<dbReference type="STRING" id="1120996.SAMN02746066_02711"/>
<keyword evidence="10" id="KW-1185">Reference proteome</keyword>
<evidence type="ECO:0000256" key="1">
    <source>
        <dbReference type="ARBA" id="ARBA00004651"/>
    </source>
</evidence>
<dbReference type="PANTHER" id="PTHR30619:SF1">
    <property type="entry name" value="RECOMBINATION PROTEIN 2"/>
    <property type="match status" value="1"/>
</dbReference>
<feature type="transmembrane region" description="Helical" evidence="7">
    <location>
        <begin position="324"/>
        <end position="341"/>
    </location>
</feature>
<evidence type="ECO:0000256" key="2">
    <source>
        <dbReference type="ARBA" id="ARBA00022475"/>
    </source>
</evidence>
<evidence type="ECO:0000256" key="3">
    <source>
        <dbReference type="ARBA" id="ARBA00022692"/>
    </source>
</evidence>
<dbReference type="SUPFAM" id="SSF56281">
    <property type="entry name" value="Metallo-hydrolase/oxidoreductase"/>
    <property type="match status" value="1"/>
</dbReference>
<feature type="transmembrane region" description="Helical" evidence="7">
    <location>
        <begin position="667"/>
        <end position="690"/>
    </location>
</feature>
<dbReference type="InterPro" id="IPR052159">
    <property type="entry name" value="Competence_DNA_uptake"/>
</dbReference>
<evidence type="ECO:0000313" key="9">
    <source>
        <dbReference type="EMBL" id="SHM63731.1"/>
    </source>
</evidence>